<organism evidence="2 3">
    <name type="scientific">Rhizoctonia solani</name>
    <dbReference type="NCBI Taxonomy" id="456999"/>
    <lineage>
        <taxon>Eukaryota</taxon>
        <taxon>Fungi</taxon>
        <taxon>Dikarya</taxon>
        <taxon>Basidiomycota</taxon>
        <taxon>Agaricomycotina</taxon>
        <taxon>Agaricomycetes</taxon>
        <taxon>Cantharellales</taxon>
        <taxon>Ceratobasidiaceae</taxon>
        <taxon>Rhizoctonia</taxon>
    </lineage>
</organism>
<feature type="compositionally biased region" description="Polar residues" evidence="1">
    <location>
        <begin position="10"/>
        <end position="25"/>
    </location>
</feature>
<dbReference type="EMBL" id="CAJMWT010007395">
    <property type="protein sequence ID" value="CAE6525136.1"/>
    <property type="molecule type" value="Genomic_DNA"/>
</dbReference>
<evidence type="ECO:0000256" key="1">
    <source>
        <dbReference type="SAM" id="MobiDB-lite"/>
    </source>
</evidence>
<protein>
    <submittedName>
        <fullName evidence="2">Uncharacterized protein</fullName>
    </submittedName>
</protein>
<dbReference type="AlphaFoldDB" id="A0A8H3DEU6"/>
<dbReference type="Proteomes" id="UP000663843">
    <property type="component" value="Unassembled WGS sequence"/>
</dbReference>
<sequence length="106" mass="11645">MSRRSGRGTGSHNQPASSGNSTASDITSASVLCSSSQFQTWATKVRLNSKVNSSIPSHQTFQPLRDLKSMSNGFPAWLTNANLLQPQLILEALRADMKELREELIR</sequence>
<feature type="region of interest" description="Disordered" evidence="1">
    <location>
        <begin position="1"/>
        <end position="25"/>
    </location>
</feature>
<comment type="caution">
    <text evidence="2">The sequence shown here is derived from an EMBL/GenBank/DDBJ whole genome shotgun (WGS) entry which is preliminary data.</text>
</comment>
<accession>A0A8H3DEU6</accession>
<name>A0A8H3DEU6_9AGAM</name>
<gene>
    <name evidence="2" type="ORF">RDB_LOCUS170811</name>
</gene>
<evidence type="ECO:0000313" key="3">
    <source>
        <dbReference type="Proteomes" id="UP000663843"/>
    </source>
</evidence>
<proteinExistence type="predicted"/>
<reference evidence="2" key="1">
    <citation type="submission" date="2021-01" db="EMBL/GenBank/DDBJ databases">
        <authorList>
            <person name="Kaushik A."/>
        </authorList>
    </citation>
    <scope>NUCLEOTIDE SEQUENCE</scope>
    <source>
        <strain evidence="2">AG2-2IIIB</strain>
    </source>
</reference>
<evidence type="ECO:0000313" key="2">
    <source>
        <dbReference type="EMBL" id="CAE6525136.1"/>
    </source>
</evidence>